<evidence type="ECO:0000313" key="2">
    <source>
        <dbReference type="Proteomes" id="UP000288216"/>
    </source>
</evidence>
<reference evidence="1 2" key="1">
    <citation type="journal article" date="2018" name="Nat. Ecol. Evol.">
        <title>Shark genomes provide insights into elasmobranch evolution and the origin of vertebrates.</title>
        <authorList>
            <person name="Hara Y"/>
            <person name="Yamaguchi K"/>
            <person name="Onimaru K"/>
            <person name="Kadota M"/>
            <person name="Koyanagi M"/>
            <person name="Keeley SD"/>
            <person name="Tatsumi K"/>
            <person name="Tanaka K"/>
            <person name="Motone F"/>
            <person name="Kageyama Y"/>
            <person name="Nozu R"/>
            <person name="Adachi N"/>
            <person name="Nishimura O"/>
            <person name="Nakagawa R"/>
            <person name="Tanegashima C"/>
            <person name="Kiyatake I"/>
            <person name="Matsumoto R"/>
            <person name="Murakumo K"/>
            <person name="Nishida K"/>
            <person name="Terakita A"/>
            <person name="Kuratani S"/>
            <person name="Sato K"/>
            <person name="Hyodo S Kuraku.S."/>
        </authorList>
    </citation>
    <scope>NUCLEOTIDE SEQUENCE [LARGE SCALE GENOMIC DNA]</scope>
</reference>
<sequence length="44" mass="5141">AIKKLNMMLNQMSREDRKRFLLSAEMQLLMNDFGKRILDAGGKK</sequence>
<gene>
    <name evidence="1" type="ORF">scyTo_0016034</name>
</gene>
<name>A0A401Q307_SCYTO</name>
<dbReference type="EMBL" id="BFAA01009434">
    <property type="protein sequence ID" value="GCB79765.1"/>
    <property type="molecule type" value="Genomic_DNA"/>
</dbReference>
<protein>
    <submittedName>
        <fullName evidence="1">Uncharacterized protein</fullName>
    </submittedName>
</protein>
<accession>A0A401Q307</accession>
<keyword evidence="2" id="KW-1185">Reference proteome</keyword>
<organism evidence="1 2">
    <name type="scientific">Scyliorhinus torazame</name>
    <name type="common">Cloudy catshark</name>
    <name type="synonym">Catulus torazame</name>
    <dbReference type="NCBI Taxonomy" id="75743"/>
    <lineage>
        <taxon>Eukaryota</taxon>
        <taxon>Metazoa</taxon>
        <taxon>Chordata</taxon>
        <taxon>Craniata</taxon>
        <taxon>Vertebrata</taxon>
        <taxon>Chondrichthyes</taxon>
        <taxon>Elasmobranchii</taxon>
        <taxon>Galeomorphii</taxon>
        <taxon>Galeoidea</taxon>
        <taxon>Carcharhiniformes</taxon>
        <taxon>Scyliorhinidae</taxon>
        <taxon>Scyliorhinus</taxon>
    </lineage>
</organism>
<dbReference type="Proteomes" id="UP000288216">
    <property type="component" value="Unassembled WGS sequence"/>
</dbReference>
<evidence type="ECO:0000313" key="1">
    <source>
        <dbReference type="EMBL" id="GCB79765.1"/>
    </source>
</evidence>
<feature type="non-terminal residue" evidence="1">
    <location>
        <position position="1"/>
    </location>
</feature>
<dbReference type="AlphaFoldDB" id="A0A401Q307"/>
<proteinExistence type="predicted"/>
<comment type="caution">
    <text evidence="1">The sequence shown here is derived from an EMBL/GenBank/DDBJ whole genome shotgun (WGS) entry which is preliminary data.</text>
</comment>